<reference evidence="2 3" key="1">
    <citation type="submission" date="2020-08" db="EMBL/GenBank/DDBJ databases">
        <title>Genomic Encyclopedia of Type Strains, Phase III (KMG-III): the genomes of soil and plant-associated and newly described type strains.</title>
        <authorList>
            <person name="Whitman W."/>
        </authorList>
    </citation>
    <scope>NUCLEOTIDE SEQUENCE [LARGE SCALE GENOMIC DNA]</scope>
    <source>
        <strain evidence="2 3">CECT 8693</strain>
    </source>
</reference>
<keyword evidence="3" id="KW-1185">Reference proteome</keyword>
<gene>
    <name evidence="2" type="ORF">FHR92_003526</name>
</gene>
<evidence type="ECO:0000313" key="3">
    <source>
        <dbReference type="Proteomes" id="UP000567067"/>
    </source>
</evidence>
<comment type="caution">
    <text evidence="2">The sequence shown here is derived from an EMBL/GenBank/DDBJ whole genome shotgun (WGS) entry which is preliminary data.</text>
</comment>
<dbReference type="AlphaFoldDB" id="A0A7W3SVI9"/>
<evidence type="ECO:0000256" key="1">
    <source>
        <dbReference type="SAM" id="Phobius"/>
    </source>
</evidence>
<name>A0A7W3SVI9_9BACL</name>
<protein>
    <submittedName>
        <fullName evidence="2">Uncharacterized protein</fullName>
    </submittedName>
</protein>
<proteinExistence type="predicted"/>
<evidence type="ECO:0000313" key="2">
    <source>
        <dbReference type="EMBL" id="MBA9087046.1"/>
    </source>
</evidence>
<accession>A0A7W3SVI9</accession>
<organism evidence="2 3">
    <name type="scientific">Fontibacillus solani</name>
    <dbReference type="NCBI Taxonomy" id="1572857"/>
    <lineage>
        <taxon>Bacteria</taxon>
        <taxon>Bacillati</taxon>
        <taxon>Bacillota</taxon>
        <taxon>Bacilli</taxon>
        <taxon>Bacillales</taxon>
        <taxon>Paenibacillaceae</taxon>
        <taxon>Fontibacillus</taxon>
    </lineage>
</organism>
<keyword evidence="1" id="KW-0472">Membrane</keyword>
<sequence>MLLGITIVAAIIIAVLIIVPVFFAIKKGYSKNWDED</sequence>
<feature type="transmembrane region" description="Helical" evidence="1">
    <location>
        <begin position="6"/>
        <end position="25"/>
    </location>
</feature>
<keyword evidence="1" id="KW-1133">Transmembrane helix</keyword>
<dbReference type="EMBL" id="JACJIP010000025">
    <property type="protein sequence ID" value="MBA9087046.1"/>
    <property type="molecule type" value="Genomic_DNA"/>
</dbReference>
<keyword evidence="1" id="KW-0812">Transmembrane</keyword>
<dbReference type="Proteomes" id="UP000567067">
    <property type="component" value="Unassembled WGS sequence"/>
</dbReference>